<protein>
    <submittedName>
        <fullName evidence="1">Uncharacterized protein</fullName>
    </submittedName>
</protein>
<reference evidence="1" key="2">
    <citation type="submission" date="2023-03" db="EMBL/GenBank/DDBJ databases">
        <authorList>
            <person name="Inwood S.N."/>
            <person name="Skelly J.G."/>
            <person name="Guhlin J."/>
            <person name="Harrop T.W.R."/>
            <person name="Goldson S.G."/>
            <person name="Dearden P.K."/>
        </authorList>
    </citation>
    <scope>NUCLEOTIDE SEQUENCE</scope>
    <source>
        <strain evidence="1">Lincoln</strain>
        <tissue evidence="1">Whole body</tissue>
    </source>
</reference>
<evidence type="ECO:0000313" key="1">
    <source>
        <dbReference type="EMBL" id="KAK0161739.1"/>
    </source>
</evidence>
<gene>
    <name evidence="1" type="ORF">PV327_008157</name>
</gene>
<comment type="caution">
    <text evidence="1">The sequence shown here is derived from an EMBL/GenBank/DDBJ whole genome shotgun (WGS) entry which is preliminary data.</text>
</comment>
<keyword evidence="2" id="KW-1185">Reference proteome</keyword>
<name>A0AA39KGP0_MICHY</name>
<sequence length="215" mass="24560">MALIKASPPNDSLMFVIRPPGVTSVMNLIQKHFQINILQYKLIFKRSADFKMSQKRMQVKHEWHFDYDTDHGYGRRVIPEVKMYSSVFESSSSFGMKFTLFCYLSKAGTSHVILSKAPDTPLHATIDIMCIKPHKSVRKTIDCWTDSCSLKIDLGSTLENVFHNSTRGSVAFQCDITWRIFQKPKPPVVNNPCDRFKNFLTAPDLSDMKIASETS</sequence>
<dbReference type="AlphaFoldDB" id="A0AA39KGP0"/>
<dbReference type="Proteomes" id="UP001168972">
    <property type="component" value="Unassembled WGS sequence"/>
</dbReference>
<evidence type="ECO:0000313" key="2">
    <source>
        <dbReference type="Proteomes" id="UP001168972"/>
    </source>
</evidence>
<proteinExistence type="predicted"/>
<dbReference type="EMBL" id="JAQQBR010001834">
    <property type="protein sequence ID" value="KAK0161739.1"/>
    <property type="molecule type" value="Genomic_DNA"/>
</dbReference>
<organism evidence="1 2">
    <name type="scientific">Microctonus hyperodae</name>
    <name type="common">Parasitoid wasp</name>
    <dbReference type="NCBI Taxonomy" id="165561"/>
    <lineage>
        <taxon>Eukaryota</taxon>
        <taxon>Metazoa</taxon>
        <taxon>Ecdysozoa</taxon>
        <taxon>Arthropoda</taxon>
        <taxon>Hexapoda</taxon>
        <taxon>Insecta</taxon>
        <taxon>Pterygota</taxon>
        <taxon>Neoptera</taxon>
        <taxon>Endopterygota</taxon>
        <taxon>Hymenoptera</taxon>
        <taxon>Apocrita</taxon>
        <taxon>Ichneumonoidea</taxon>
        <taxon>Braconidae</taxon>
        <taxon>Euphorinae</taxon>
        <taxon>Microctonus</taxon>
    </lineage>
</organism>
<accession>A0AA39KGP0</accession>
<reference evidence="1" key="1">
    <citation type="journal article" date="2023" name="bioRxiv">
        <title>Scaffold-level genome assemblies of two parasitoid biocontrol wasps reveal the parthenogenesis mechanism and an associated novel virus.</title>
        <authorList>
            <person name="Inwood S."/>
            <person name="Skelly J."/>
            <person name="Guhlin J."/>
            <person name="Harrop T."/>
            <person name="Goldson S."/>
            <person name="Dearden P."/>
        </authorList>
    </citation>
    <scope>NUCLEOTIDE SEQUENCE</scope>
    <source>
        <strain evidence="1">Lincoln</strain>
        <tissue evidence="1">Whole body</tissue>
    </source>
</reference>